<evidence type="ECO:0000256" key="2">
    <source>
        <dbReference type="ARBA" id="ARBA00010190"/>
    </source>
</evidence>
<dbReference type="Gene3D" id="3.40.50.1970">
    <property type="match status" value="1"/>
</dbReference>
<dbReference type="Pfam" id="PF01259">
    <property type="entry name" value="SAICAR_synt"/>
    <property type="match status" value="1"/>
</dbReference>
<evidence type="ECO:0000256" key="3">
    <source>
        <dbReference type="ARBA" id="ARBA00011020"/>
    </source>
</evidence>
<proteinExistence type="inferred from homology"/>
<dbReference type="CDD" id="cd01414">
    <property type="entry name" value="SAICAR_synt_Sc"/>
    <property type="match status" value="1"/>
</dbReference>
<comment type="catalytic activity">
    <reaction evidence="10">
        <text>5-amino-1-(5-phospho-D-ribosyl)imidazole-4-carboxylate + L-aspartate + ATP = (2S)-2-[5-amino-1-(5-phospho-beta-D-ribosyl)imidazole-4-carboxamido]succinate + ADP + phosphate + 2 H(+)</text>
        <dbReference type="Rhea" id="RHEA:22628"/>
        <dbReference type="ChEBI" id="CHEBI:15378"/>
        <dbReference type="ChEBI" id="CHEBI:29991"/>
        <dbReference type="ChEBI" id="CHEBI:30616"/>
        <dbReference type="ChEBI" id="CHEBI:43474"/>
        <dbReference type="ChEBI" id="CHEBI:58443"/>
        <dbReference type="ChEBI" id="CHEBI:77657"/>
        <dbReference type="ChEBI" id="CHEBI:456216"/>
        <dbReference type="EC" id="6.3.2.6"/>
    </reaction>
</comment>
<feature type="domain" description="PurE" evidence="11">
    <location>
        <begin position="295"/>
        <end position="427"/>
    </location>
</feature>
<evidence type="ECO:0000256" key="7">
    <source>
        <dbReference type="ARBA" id="ARBA00022755"/>
    </source>
</evidence>
<dbReference type="Gene3D" id="3.30.470.20">
    <property type="entry name" value="ATP-grasp fold, B domain"/>
    <property type="match status" value="1"/>
</dbReference>
<comment type="pathway">
    <text evidence="1">Purine metabolism; IMP biosynthesis via de novo pathway; 5-amino-1-(5-phospho-D-ribosyl)imidazole-4-carboxamide from 5-amino-1-(5-phospho-D-ribosyl)imidazole-4-carboxylate: step 1/2.</text>
</comment>
<dbReference type="Proteomes" id="UP000178650">
    <property type="component" value="Unassembled WGS sequence"/>
</dbReference>
<dbReference type="AlphaFoldDB" id="A0A1G2IXB7"/>
<sequence>MLSVATNGISIFDFVLNALVPLKGVILNAMNHFWCQHLEGFGIKTHLLAAGADIDAHLPDALRGNVDLQSRAIVIRRMQMAPVEFIVRAVLTGSAVKSYRETGKVCGHIIPPGLQDGDAFPYLLDTPTTKAEEGHDENMDFMQVRQRYPQQTLQALQVFQICSAYAESRGIKIADTKFEFGADGTIGDEIMTPDSSRFWEYQTWLEGRKPTADRKAPPPYDKQLVRAWGITKGINKLNPENLGDVLRVHSLDLPEGLIRQTTQTYRYIFWRLTGTTIEVYLRENMDVQATFRPVPRIAIICGSESDLPVVRKVLDQFFPNVAHVSIHVMSCHRNPEELRDYARSDIRGTDAVICCGSKWLELPGDLDAQLHAAGNDIPVIGVALGAQGSRSLLAAQLAIEELPGTPVVINESSGRCYTGENGLYDAIRRVAFGELPPPKPRVNKPVQMNVFQNF</sequence>
<dbReference type="GO" id="GO:0005737">
    <property type="term" value="C:cytoplasm"/>
    <property type="evidence" value="ECO:0007669"/>
    <property type="project" value="TreeGrafter"/>
</dbReference>
<evidence type="ECO:0000313" key="13">
    <source>
        <dbReference type="Proteomes" id="UP000178650"/>
    </source>
</evidence>
<accession>A0A1G2IXB7</accession>
<dbReference type="SUPFAM" id="SSF52255">
    <property type="entry name" value="N5-CAIR mutase (phosphoribosylaminoimidazole carboxylase, PurE)"/>
    <property type="match status" value="1"/>
</dbReference>
<dbReference type="SUPFAM" id="SSF56104">
    <property type="entry name" value="SAICAR synthase-like"/>
    <property type="match status" value="1"/>
</dbReference>
<evidence type="ECO:0000256" key="1">
    <source>
        <dbReference type="ARBA" id="ARBA00004672"/>
    </source>
</evidence>
<comment type="caution">
    <text evidence="12">The sequence shown here is derived from an EMBL/GenBank/DDBJ whole genome shotgun (WGS) entry which is preliminary data.</text>
</comment>
<organism evidence="12 13">
    <name type="scientific">Candidatus Staskawiczbacteria bacterium RIFOXYB1_FULL_37_44</name>
    <dbReference type="NCBI Taxonomy" id="1802223"/>
    <lineage>
        <taxon>Bacteria</taxon>
        <taxon>Candidatus Staskawicziibacteriota</taxon>
    </lineage>
</organism>
<dbReference type="SMART" id="SM01001">
    <property type="entry name" value="AIRC"/>
    <property type="match status" value="1"/>
</dbReference>
<dbReference type="InterPro" id="IPR000031">
    <property type="entry name" value="PurE_dom"/>
</dbReference>
<protein>
    <recommendedName>
        <fullName evidence="4">phosphoribosylaminoimidazolesuccinocarboxamide synthase</fullName>
        <ecNumber evidence="4">6.3.2.6</ecNumber>
    </recommendedName>
</protein>
<dbReference type="STRING" id="1802223.A2358_00085"/>
<evidence type="ECO:0000256" key="5">
    <source>
        <dbReference type="ARBA" id="ARBA00022598"/>
    </source>
</evidence>
<reference evidence="12 13" key="1">
    <citation type="journal article" date="2016" name="Nat. Commun.">
        <title>Thousands of microbial genomes shed light on interconnected biogeochemical processes in an aquifer system.</title>
        <authorList>
            <person name="Anantharaman K."/>
            <person name="Brown C.T."/>
            <person name="Hug L.A."/>
            <person name="Sharon I."/>
            <person name="Castelle C.J."/>
            <person name="Probst A.J."/>
            <person name="Thomas B.C."/>
            <person name="Singh A."/>
            <person name="Wilkins M.J."/>
            <person name="Karaoz U."/>
            <person name="Brodie E.L."/>
            <person name="Williams K.H."/>
            <person name="Hubbard S.S."/>
            <person name="Banfield J.F."/>
        </authorList>
    </citation>
    <scope>NUCLEOTIDE SEQUENCE [LARGE SCALE GENOMIC DNA]</scope>
</reference>
<keyword evidence="7" id="KW-0658">Purine biosynthesis</keyword>
<evidence type="ECO:0000256" key="9">
    <source>
        <dbReference type="ARBA" id="ARBA00023268"/>
    </source>
</evidence>
<dbReference type="InterPro" id="IPR018236">
    <property type="entry name" value="SAICAR_synthetase_CS"/>
</dbReference>
<dbReference type="GO" id="GO:0004639">
    <property type="term" value="F:phosphoribosylaminoimidazolesuccinocarboxamide synthase activity"/>
    <property type="evidence" value="ECO:0007669"/>
    <property type="project" value="UniProtKB-EC"/>
</dbReference>
<dbReference type="Pfam" id="PF00731">
    <property type="entry name" value="AIRC"/>
    <property type="match status" value="1"/>
</dbReference>
<evidence type="ECO:0000256" key="6">
    <source>
        <dbReference type="ARBA" id="ARBA00022741"/>
    </source>
</evidence>
<gene>
    <name evidence="12" type="ORF">A2358_00085</name>
</gene>
<dbReference type="GO" id="GO:0005524">
    <property type="term" value="F:ATP binding"/>
    <property type="evidence" value="ECO:0007669"/>
    <property type="project" value="UniProtKB-KW"/>
</dbReference>
<keyword evidence="5" id="KW-0436">Ligase</keyword>
<evidence type="ECO:0000256" key="10">
    <source>
        <dbReference type="ARBA" id="ARBA00048475"/>
    </source>
</evidence>
<evidence type="ECO:0000256" key="4">
    <source>
        <dbReference type="ARBA" id="ARBA00012217"/>
    </source>
</evidence>
<evidence type="ECO:0000313" key="12">
    <source>
        <dbReference type="EMBL" id="OGZ79352.1"/>
    </source>
</evidence>
<dbReference type="PANTHER" id="PTHR43700">
    <property type="entry name" value="PHOSPHORIBOSYLAMINOIMIDAZOLE-SUCCINOCARBOXAMIDE SYNTHASE"/>
    <property type="match status" value="1"/>
</dbReference>
<comment type="similarity">
    <text evidence="3">In the N-terminal section; belongs to the SAICAR synthetase family.</text>
</comment>
<comment type="similarity">
    <text evidence="2">Belongs to the SAICAR synthetase family.</text>
</comment>
<dbReference type="Gene3D" id="3.30.200.20">
    <property type="entry name" value="Phosphorylase Kinase, domain 1"/>
    <property type="match status" value="1"/>
</dbReference>
<keyword evidence="9" id="KW-0511">Multifunctional enzyme</keyword>
<dbReference type="InterPro" id="IPR028923">
    <property type="entry name" value="SAICAR_synt/ADE2_N"/>
</dbReference>
<dbReference type="EMBL" id="MHPJ01000004">
    <property type="protein sequence ID" value="OGZ79352.1"/>
    <property type="molecule type" value="Genomic_DNA"/>
</dbReference>
<dbReference type="EC" id="6.3.2.6" evidence="4"/>
<evidence type="ECO:0000256" key="8">
    <source>
        <dbReference type="ARBA" id="ARBA00022840"/>
    </source>
</evidence>
<keyword evidence="6" id="KW-0547">Nucleotide-binding</keyword>
<dbReference type="PROSITE" id="PS01058">
    <property type="entry name" value="SAICAR_SYNTHETASE_2"/>
    <property type="match status" value="1"/>
</dbReference>
<dbReference type="UniPathway" id="UPA00074">
    <property type="reaction ID" value="UER00131"/>
</dbReference>
<name>A0A1G2IXB7_9BACT</name>
<evidence type="ECO:0000259" key="11">
    <source>
        <dbReference type="SMART" id="SM01001"/>
    </source>
</evidence>
<keyword evidence="8" id="KW-0067">ATP-binding</keyword>
<dbReference type="PANTHER" id="PTHR43700:SF1">
    <property type="entry name" value="PHOSPHORIBOSYLAMINOIMIDAZOLE-SUCCINOCARBOXAMIDE SYNTHASE"/>
    <property type="match status" value="1"/>
</dbReference>
<dbReference type="GO" id="GO:0006189">
    <property type="term" value="P:'de novo' IMP biosynthetic process"/>
    <property type="evidence" value="ECO:0007669"/>
    <property type="project" value="UniProtKB-UniPathway"/>
</dbReference>